<gene>
    <name evidence="8" type="primary">rpsH</name>
    <name evidence="10" type="ORF">LQ50_17715</name>
</gene>
<comment type="caution">
    <text evidence="10">The sequence shown here is derived from an EMBL/GenBank/DDBJ whole genome shotgun (WGS) entry which is preliminary data.</text>
</comment>
<evidence type="ECO:0000256" key="2">
    <source>
        <dbReference type="ARBA" id="ARBA00022730"/>
    </source>
</evidence>
<dbReference type="Gene3D" id="3.30.1490.10">
    <property type="match status" value="1"/>
</dbReference>
<dbReference type="AlphaFoldDB" id="A0A0B0I933"/>
<dbReference type="InterPro" id="IPR047863">
    <property type="entry name" value="Ribosomal_uS8_CS"/>
</dbReference>
<keyword evidence="5 8" id="KW-0687">Ribonucleoprotein</keyword>
<evidence type="ECO:0000313" key="11">
    <source>
        <dbReference type="Proteomes" id="UP000030832"/>
    </source>
</evidence>
<accession>A0A0B0I933</accession>
<evidence type="ECO:0000256" key="1">
    <source>
        <dbReference type="ARBA" id="ARBA00006471"/>
    </source>
</evidence>
<comment type="similarity">
    <text evidence="1 8 9">Belongs to the universal ribosomal protein uS8 family.</text>
</comment>
<evidence type="ECO:0000256" key="6">
    <source>
        <dbReference type="ARBA" id="ARBA00035258"/>
    </source>
</evidence>
<dbReference type="SUPFAM" id="SSF56047">
    <property type="entry name" value="Ribosomal protein S8"/>
    <property type="match status" value="1"/>
</dbReference>
<dbReference type="OrthoDB" id="9802617at2"/>
<evidence type="ECO:0000256" key="8">
    <source>
        <dbReference type="HAMAP-Rule" id="MF_01302"/>
    </source>
</evidence>
<reference evidence="10 11" key="1">
    <citation type="submission" date="2014-09" db="EMBL/GenBank/DDBJ databases">
        <title>Genome sequencing and annotation of Bacillus Okhensis strain Kh10-101T.</title>
        <authorList>
            <person name="Prakash J.S."/>
        </authorList>
    </citation>
    <scope>NUCLEOTIDE SEQUENCE [LARGE SCALE GENOMIC DNA]</scope>
    <source>
        <strain evidence="11">Kh10-101T</strain>
    </source>
</reference>
<dbReference type="GO" id="GO:0005840">
    <property type="term" value="C:ribosome"/>
    <property type="evidence" value="ECO:0007669"/>
    <property type="project" value="UniProtKB-KW"/>
</dbReference>
<dbReference type="GO" id="GO:1990904">
    <property type="term" value="C:ribonucleoprotein complex"/>
    <property type="evidence" value="ECO:0007669"/>
    <property type="project" value="UniProtKB-KW"/>
</dbReference>
<dbReference type="NCBIfam" id="NF001109">
    <property type="entry name" value="PRK00136.1"/>
    <property type="match status" value="1"/>
</dbReference>
<dbReference type="PANTHER" id="PTHR11758">
    <property type="entry name" value="40S RIBOSOMAL PROTEIN S15A"/>
    <property type="match status" value="1"/>
</dbReference>
<keyword evidence="11" id="KW-1185">Reference proteome</keyword>
<protein>
    <recommendedName>
        <fullName evidence="6 8">Small ribosomal subunit protein uS8</fullName>
    </recommendedName>
</protein>
<dbReference type="FunFam" id="3.30.1490.10:FF:000001">
    <property type="entry name" value="30S ribosomal protein S8"/>
    <property type="match status" value="1"/>
</dbReference>
<dbReference type="InterPro" id="IPR000630">
    <property type="entry name" value="Ribosomal_uS8"/>
</dbReference>
<keyword evidence="2 8" id="KW-0699">rRNA-binding</keyword>
<dbReference type="Gene3D" id="3.30.1370.30">
    <property type="match status" value="1"/>
</dbReference>
<keyword evidence="4 8" id="KW-0689">Ribosomal protein</keyword>
<dbReference type="Pfam" id="PF00410">
    <property type="entry name" value="Ribosomal_S8"/>
    <property type="match status" value="1"/>
</dbReference>
<sequence>MVMTDPIADMLTRIRNANTVHHEKLELPASKVKKEIADILKREGFIRDYEFIEDNKQGVIRIFLKYGATNERVISGLKRISKPGLRVYAKAGELPRVLGGLGIALVSTSKGVMTDKDARQQQIGGEVLAYVW</sequence>
<proteinExistence type="inferred from homology"/>
<name>A0A0B0I933_9BACI</name>
<evidence type="ECO:0000256" key="3">
    <source>
        <dbReference type="ARBA" id="ARBA00022884"/>
    </source>
</evidence>
<comment type="function">
    <text evidence="8">One of the primary rRNA binding proteins, it binds directly to 16S rRNA central domain where it helps coordinate assembly of the platform of the 30S subunit.</text>
</comment>
<dbReference type="GO" id="GO:0019843">
    <property type="term" value="F:rRNA binding"/>
    <property type="evidence" value="ECO:0007669"/>
    <property type="project" value="UniProtKB-UniRule"/>
</dbReference>
<evidence type="ECO:0000256" key="9">
    <source>
        <dbReference type="RuleBase" id="RU003660"/>
    </source>
</evidence>
<dbReference type="STRING" id="333138.LQ50_17715"/>
<dbReference type="GO" id="GO:0005737">
    <property type="term" value="C:cytoplasm"/>
    <property type="evidence" value="ECO:0007669"/>
    <property type="project" value="UniProtKB-ARBA"/>
</dbReference>
<evidence type="ECO:0000256" key="5">
    <source>
        <dbReference type="ARBA" id="ARBA00023274"/>
    </source>
</evidence>
<dbReference type="PROSITE" id="PS00053">
    <property type="entry name" value="RIBOSOMAL_S8"/>
    <property type="match status" value="1"/>
</dbReference>
<evidence type="ECO:0000313" key="10">
    <source>
        <dbReference type="EMBL" id="KHF39013.1"/>
    </source>
</evidence>
<keyword evidence="3 8" id="KW-0694">RNA-binding</keyword>
<evidence type="ECO:0000256" key="4">
    <source>
        <dbReference type="ARBA" id="ARBA00022980"/>
    </source>
</evidence>
<dbReference type="RefSeq" id="WP_034631476.1">
    <property type="nucleotide sequence ID" value="NZ_JRJU01000025.1"/>
</dbReference>
<dbReference type="HAMAP" id="MF_01302_B">
    <property type="entry name" value="Ribosomal_uS8_B"/>
    <property type="match status" value="1"/>
</dbReference>
<dbReference type="GO" id="GO:0003735">
    <property type="term" value="F:structural constituent of ribosome"/>
    <property type="evidence" value="ECO:0007669"/>
    <property type="project" value="InterPro"/>
</dbReference>
<dbReference type="eggNOG" id="COG0096">
    <property type="taxonomic scope" value="Bacteria"/>
</dbReference>
<dbReference type="InterPro" id="IPR035987">
    <property type="entry name" value="Ribosomal_uS8_sf"/>
</dbReference>
<comment type="subunit">
    <text evidence="7 8">Part of the 30S ribosomal subunit. Contacts proteins S5 and S12.</text>
</comment>
<organism evidence="10 11">
    <name type="scientific">Halalkalibacter okhensis</name>
    <dbReference type="NCBI Taxonomy" id="333138"/>
    <lineage>
        <taxon>Bacteria</taxon>
        <taxon>Bacillati</taxon>
        <taxon>Bacillota</taxon>
        <taxon>Bacilli</taxon>
        <taxon>Bacillales</taxon>
        <taxon>Bacillaceae</taxon>
        <taxon>Halalkalibacter</taxon>
    </lineage>
</organism>
<dbReference type="GO" id="GO:0006412">
    <property type="term" value="P:translation"/>
    <property type="evidence" value="ECO:0007669"/>
    <property type="project" value="UniProtKB-UniRule"/>
</dbReference>
<dbReference type="FunFam" id="3.30.1370.30:FF:000002">
    <property type="entry name" value="30S ribosomal protein S8"/>
    <property type="match status" value="1"/>
</dbReference>
<dbReference type="Proteomes" id="UP000030832">
    <property type="component" value="Unassembled WGS sequence"/>
</dbReference>
<evidence type="ECO:0000256" key="7">
    <source>
        <dbReference type="ARBA" id="ARBA00046740"/>
    </source>
</evidence>
<dbReference type="EMBL" id="JRJU01000025">
    <property type="protein sequence ID" value="KHF39013.1"/>
    <property type="molecule type" value="Genomic_DNA"/>
</dbReference>